<proteinExistence type="predicted"/>
<dbReference type="Proteomes" id="UP000048948">
    <property type="component" value="Unassembled WGS sequence"/>
</dbReference>
<accession>A0A655AF04</accession>
<dbReference type="EMBL" id="CNGE01000390">
    <property type="protein sequence ID" value="CKS65006.1"/>
    <property type="molecule type" value="Genomic_DNA"/>
</dbReference>
<dbReference type="AlphaFoldDB" id="A0A655AF04"/>
<evidence type="ECO:0000313" key="2">
    <source>
        <dbReference type="Proteomes" id="UP000048948"/>
    </source>
</evidence>
<evidence type="ECO:0000313" key="1">
    <source>
        <dbReference type="EMBL" id="CKS65006.1"/>
    </source>
</evidence>
<sequence>MLAVGKHLVLAGQEGAAGVDQIDARQHILQRDLLGAQVLLDRHRVVGTALDRRVVGDDHALASGYPADPGDDSRARGFVAVHAASGQRSQLEERAARVEQAVHPFAGQQLAAADVAFPGAFVAAQGGGGELIVQFRHQPAVLVGERGGYCYRRGGHWVARSRSTRGG</sequence>
<protein>
    <submittedName>
        <fullName evidence="1">Uncharacterized protein</fullName>
    </submittedName>
</protein>
<name>A0A655AF04_MYCTX</name>
<gene>
    <name evidence="1" type="ORF">ERS027646_02231</name>
</gene>
<organism evidence="1 2">
    <name type="scientific">Mycobacterium tuberculosis</name>
    <dbReference type="NCBI Taxonomy" id="1773"/>
    <lineage>
        <taxon>Bacteria</taxon>
        <taxon>Bacillati</taxon>
        <taxon>Actinomycetota</taxon>
        <taxon>Actinomycetes</taxon>
        <taxon>Mycobacteriales</taxon>
        <taxon>Mycobacteriaceae</taxon>
        <taxon>Mycobacterium</taxon>
        <taxon>Mycobacterium tuberculosis complex</taxon>
    </lineage>
</organism>
<reference evidence="1 2" key="1">
    <citation type="submission" date="2015-03" db="EMBL/GenBank/DDBJ databases">
        <authorList>
            <consortium name="Pathogen Informatics"/>
        </authorList>
    </citation>
    <scope>NUCLEOTIDE SEQUENCE [LARGE SCALE GENOMIC DNA]</scope>
    <source>
        <strain evidence="1 2">Bir 172</strain>
    </source>
</reference>